<dbReference type="Pfam" id="PF00702">
    <property type="entry name" value="Hydrolase"/>
    <property type="match status" value="1"/>
</dbReference>
<evidence type="ECO:0000313" key="1">
    <source>
        <dbReference type="EMBL" id="QTR46676.1"/>
    </source>
</evidence>
<dbReference type="PRINTS" id="PR00413">
    <property type="entry name" value="HADHALOGNASE"/>
</dbReference>
<dbReference type="GO" id="GO:0016787">
    <property type="term" value="F:hydrolase activity"/>
    <property type="evidence" value="ECO:0007669"/>
    <property type="project" value="UniProtKB-KW"/>
</dbReference>
<name>A0ABX7WS15_9GAMM</name>
<dbReference type="SUPFAM" id="SSF56784">
    <property type="entry name" value="HAD-like"/>
    <property type="match status" value="1"/>
</dbReference>
<protein>
    <submittedName>
        <fullName evidence="1">HAD-IA family hydrolase</fullName>
    </submittedName>
</protein>
<dbReference type="Gene3D" id="3.40.50.1000">
    <property type="entry name" value="HAD superfamily/HAD-like"/>
    <property type="match status" value="1"/>
</dbReference>
<dbReference type="InterPro" id="IPR023214">
    <property type="entry name" value="HAD_sf"/>
</dbReference>
<keyword evidence="2" id="KW-1185">Reference proteome</keyword>
<dbReference type="InterPro" id="IPR036412">
    <property type="entry name" value="HAD-like_sf"/>
</dbReference>
<dbReference type="InterPro" id="IPR006439">
    <property type="entry name" value="HAD-SF_hydro_IA"/>
</dbReference>
<accession>A0ABX7WS15</accession>
<evidence type="ECO:0000313" key="2">
    <source>
        <dbReference type="Proteomes" id="UP000672039"/>
    </source>
</evidence>
<dbReference type="InterPro" id="IPR023198">
    <property type="entry name" value="PGP-like_dom2"/>
</dbReference>
<organism evidence="1 2">
    <name type="scientific">Thiothrix litoralis</name>
    <dbReference type="NCBI Taxonomy" id="2891210"/>
    <lineage>
        <taxon>Bacteria</taxon>
        <taxon>Pseudomonadati</taxon>
        <taxon>Pseudomonadota</taxon>
        <taxon>Gammaproteobacteria</taxon>
        <taxon>Thiotrichales</taxon>
        <taxon>Thiotrichaceae</taxon>
        <taxon>Thiothrix</taxon>
    </lineage>
</organism>
<proteinExistence type="predicted"/>
<dbReference type="Gene3D" id="1.10.150.240">
    <property type="entry name" value="Putative phosphatase, domain 2"/>
    <property type="match status" value="1"/>
</dbReference>
<sequence>MDDLELIAFDLFGVVITDGHLVTNGLMPLLPPGITKAAVKPYYDAYTGGQISEADFWQGIGLMLDSPIRNQFLNVFELDADLAAVTYALSKHYRLGILSNLGAEWGEMLEERFAFSERFEPRIISGAVKCQKPEPAIYAALIRASGVGGEHIAFIDDRRENLEVAKRFGMTTIHYQREPDQCAFEPDYTISSLGEVLQIFHKDNPVFLGLPKPDHGTIP</sequence>
<dbReference type="NCBIfam" id="TIGR01509">
    <property type="entry name" value="HAD-SF-IA-v3"/>
    <property type="match status" value="1"/>
</dbReference>
<dbReference type="Proteomes" id="UP000672039">
    <property type="component" value="Chromosome"/>
</dbReference>
<dbReference type="PANTHER" id="PTHR43611:SF3">
    <property type="entry name" value="FLAVIN MONONUCLEOTIDE HYDROLASE 1, CHLOROPLATIC"/>
    <property type="match status" value="1"/>
</dbReference>
<reference evidence="1 2" key="1">
    <citation type="submission" date="2021-04" db="EMBL/GenBank/DDBJ databases">
        <title>Genomics, taxonomy and metabolism of representatives of sulfur bacteria of the genus Thiothrix: Thiothrix fructosivorans QT, Thiothrix unzii A1T and three new species, Thiothrix subterranea sp. nov., Thiothrix litoralis sp. nov. and 'Candidatus Thiothrix anitrata' sp. nov.</title>
        <authorList>
            <person name="Ravin N.V."/>
            <person name="Smolyakov D."/>
            <person name="Rudenko T.S."/>
            <person name="Mardanov A.V."/>
            <person name="Beletsky A.V."/>
            <person name="Markov N.D."/>
            <person name="Fomenkov A.I."/>
            <person name="Roberts R.J."/>
            <person name="Karnachuk O.V."/>
            <person name="Novikov A."/>
            <person name="Grabovich M.Y."/>
        </authorList>
    </citation>
    <scope>NUCLEOTIDE SEQUENCE [LARGE SCALE GENOMIC DNA]</scope>
    <source>
        <strain evidence="1 2">AS</strain>
    </source>
</reference>
<dbReference type="EMBL" id="CP072801">
    <property type="protein sequence ID" value="QTR46676.1"/>
    <property type="molecule type" value="Genomic_DNA"/>
</dbReference>
<dbReference type="RefSeq" id="WP_210223002.1">
    <property type="nucleotide sequence ID" value="NZ_CP072801.1"/>
</dbReference>
<keyword evidence="1" id="KW-0378">Hydrolase</keyword>
<dbReference type="PANTHER" id="PTHR43611">
    <property type="entry name" value="ALPHA-D-GLUCOSE 1-PHOSPHATE PHOSPHATASE"/>
    <property type="match status" value="1"/>
</dbReference>
<gene>
    <name evidence="1" type="ORF">J9253_01580</name>
</gene>